<evidence type="ECO:0000313" key="1">
    <source>
        <dbReference type="EMBL" id="MDN3707882.1"/>
    </source>
</evidence>
<sequence>MIITGYIESVTPFSYTKASKTIYKKHVLVTYPFYSLMNKILFTVSDQVQIPEDWSTAYQFNFEPVTKYLHEKIFTDFYLHEISEVQELSEGLILTIVETHIEKKEIHILSREQVKGRTKNTVEIDTDDNKKLHVFYWEDNHYLTEISDISTLQLNCRCLQYKNKWINNIEIWRTGMQENFIGSIL</sequence>
<gene>
    <name evidence="1" type="ORF">QW060_12265</name>
</gene>
<proteinExistence type="predicted"/>
<reference evidence="2" key="1">
    <citation type="journal article" date="2019" name="Int. J. Syst. Evol. Microbiol.">
        <title>The Global Catalogue of Microorganisms (GCM) 10K type strain sequencing project: providing services to taxonomists for standard genome sequencing and annotation.</title>
        <authorList>
            <consortium name="The Broad Institute Genomics Platform"/>
            <consortium name="The Broad Institute Genome Sequencing Center for Infectious Disease"/>
            <person name="Wu L."/>
            <person name="Ma J."/>
        </authorList>
    </citation>
    <scope>NUCLEOTIDE SEQUENCE [LARGE SCALE GENOMIC DNA]</scope>
    <source>
        <strain evidence="2">CECT 7184</strain>
    </source>
</reference>
<protein>
    <submittedName>
        <fullName evidence="1">Uncharacterized protein</fullName>
    </submittedName>
</protein>
<name>A0ABT8CTQ7_9FLAO</name>
<accession>A0ABT8CTQ7</accession>
<dbReference type="RefSeq" id="WP_290363833.1">
    <property type="nucleotide sequence ID" value="NZ_JAUFQU010000001.1"/>
</dbReference>
<comment type="caution">
    <text evidence="1">The sequence shown here is derived from an EMBL/GenBank/DDBJ whole genome shotgun (WGS) entry which is preliminary data.</text>
</comment>
<dbReference type="Proteomes" id="UP001242368">
    <property type="component" value="Unassembled WGS sequence"/>
</dbReference>
<organism evidence="1 2">
    <name type="scientific">Paenimyroides ceti</name>
    <dbReference type="NCBI Taxonomy" id="395087"/>
    <lineage>
        <taxon>Bacteria</taxon>
        <taxon>Pseudomonadati</taxon>
        <taxon>Bacteroidota</taxon>
        <taxon>Flavobacteriia</taxon>
        <taxon>Flavobacteriales</taxon>
        <taxon>Flavobacteriaceae</taxon>
        <taxon>Paenimyroides</taxon>
    </lineage>
</organism>
<evidence type="ECO:0000313" key="2">
    <source>
        <dbReference type="Proteomes" id="UP001242368"/>
    </source>
</evidence>
<dbReference type="EMBL" id="JAUFQU010000001">
    <property type="protein sequence ID" value="MDN3707882.1"/>
    <property type="molecule type" value="Genomic_DNA"/>
</dbReference>
<keyword evidence="2" id="KW-1185">Reference proteome</keyword>